<dbReference type="RefSeq" id="WP_144432630.1">
    <property type="nucleotide sequence ID" value="NZ_CYPW01000040.1"/>
</dbReference>
<dbReference type="AlphaFoldDB" id="A0A0P1EUC7"/>
<name>A0A0P1EUC7_9RHOB</name>
<protein>
    <recommendedName>
        <fullName evidence="3">Tellurite resistance protein TerB</fullName>
    </recommendedName>
</protein>
<dbReference type="EMBL" id="CYPW01000040">
    <property type="protein sequence ID" value="CUH54207.1"/>
    <property type="molecule type" value="Genomic_DNA"/>
</dbReference>
<organism evidence="1 2">
    <name type="scientific">Shimia marina</name>
    <dbReference type="NCBI Taxonomy" id="321267"/>
    <lineage>
        <taxon>Bacteria</taxon>
        <taxon>Pseudomonadati</taxon>
        <taxon>Pseudomonadota</taxon>
        <taxon>Alphaproteobacteria</taxon>
        <taxon>Rhodobacterales</taxon>
        <taxon>Roseobacteraceae</taxon>
    </lineage>
</organism>
<evidence type="ECO:0008006" key="3">
    <source>
        <dbReference type="Google" id="ProtNLM"/>
    </source>
</evidence>
<keyword evidence="2" id="KW-1185">Reference proteome</keyword>
<dbReference type="OrthoDB" id="8478875at2"/>
<reference evidence="1 2" key="1">
    <citation type="submission" date="2015-09" db="EMBL/GenBank/DDBJ databases">
        <authorList>
            <consortium name="Swine Surveillance"/>
        </authorList>
    </citation>
    <scope>NUCLEOTIDE SEQUENCE [LARGE SCALE GENOMIC DNA]</scope>
    <source>
        <strain evidence="1 2">CECT 7688</strain>
    </source>
</reference>
<dbReference type="STRING" id="321267.SHM7688_03677"/>
<sequence>MHILIALLTAIGGAIWWWVRMNPREAIDTAADIGTTVINAPRRLAFRRKTGQHPVEGIDDPRIAICAIAQAFVEADGLPTQEQRDKLHFLLRQKLRCTEEETKEMEVLGRWLMTQCDGPAAAVPRLARRLNKIDNGAAWDQLQDVLYPLVQGELSEGQISAIDDLRVAFKR</sequence>
<evidence type="ECO:0000313" key="1">
    <source>
        <dbReference type="EMBL" id="CUH54207.1"/>
    </source>
</evidence>
<evidence type="ECO:0000313" key="2">
    <source>
        <dbReference type="Proteomes" id="UP000054823"/>
    </source>
</evidence>
<gene>
    <name evidence="1" type="ORF">SHM7688_03677</name>
</gene>
<proteinExistence type="predicted"/>
<accession>A0A0P1EUC7</accession>
<dbReference type="Proteomes" id="UP000054823">
    <property type="component" value="Unassembled WGS sequence"/>
</dbReference>